<dbReference type="PANTHER" id="PTHR21377:SF0">
    <property type="entry name" value="PROTEIN FAM210B, MITOCHONDRIAL"/>
    <property type="match status" value="1"/>
</dbReference>
<dbReference type="Pfam" id="PF06916">
    <property type="entry name" value="FAM210A-B_dom"/>
    <property type="match status" value="1"/>
</dbReference>
<gene>
    <name evidence="4" type="primary">NAT2</name>
    <name evidence="4" type="ORF">LshimejAT787_0402740</name>
</gene>
<comment type="caution">
    <text evidence="4">The sequence shown here is derived from an EMBL/GenBank/DDBJ whole genome shotgun (WGS) entry which is preliminary data.</text>
</comment>
<proteinExistence type="predicted"/>
<feature type="domain" description="DUF1279" evidence="3">
    <location>
        <begin position="72"/>
        <end position="182"/>
    </location>
</feature>
<evidence type="ECO:0000256" key="1">
    <source>
        <dbReference type="SAM" id="MobiDB-lite"/>
    </source>
</evidence>
<keyword evidence="2" id="KW-1133">Transmembrane helix</keyword>
<dbReference type="EMBL" id="BRPK01000004">
    <property type="protein sequence ID" value="GLB37223.1"/>
    <property type="molecule type" value="Genomic_DNA"/>
</dbReference>
<evidence type="ECO:0000313" key="5">
    <source>
        <dbReference type="Proteomes" id="UP001063166"/>
    </source>
</evidence>
<feature type="transmembrane region" description="Helical" evidence="2">
    <location>
        <begin position="81"/>
        <end position="107"/>
    </location>
</feature>
<name>A0A9P3UL24_LYOSH</name>
<feature type="region of interest" description="Disordered" evidence="1">
    <location>
        <begin position="47"/>
        <end position="66"/>
    </location>
</feature>
<evidence type="ECO:0000313" key="4">
    <source>
        <dbReference type="EMBL" id="GLB37223.1"/>
    </source>
</evidence>
<dbReference type="Proteomes" id="UP001063166">
    <property type="component" value="Unassembled WGS sequence"/>
</dbReference>
<dbReference type="InterPro" id="IPR009688">
    <property type="entry name" value="FAM210A/B-like_dom"/>
</dbReference>
<dbReference type="InterPro" id="IPR045866">
    <property type="entry name" value="FAM210A/B-like"/>
</dbReference>
<protein>
    <recommendedName>
        <fullName evidence="3">DUF1279 domain-containing protein</fullName>
    </recommendedName>
</protein>
<accession>A0A9P3UL24</accession>
<evidence type="ECO:0000259" key="3">
    <source>
        <dbReference type="Pfam" id="PF06916"/>
    </source>
</evidence>
<keyword evidence="5" id="KW-1185">Reference proteome</keyword>
<keyword evidence="2" id="KW-0812">Transmembrane</keyword>
<keyword evidence="2" id="KW-0472">Membrane</keyword>
<dbReference type="AlphaFoldDB" id="A0A9P3UL24"/>
<evidence type="ECO:0000256" key="2">
    <source>
        <dbReference type="SAM" id="Phobius"/>
    </source>
</evidence>
<dbReference type="PANTHER" id="PTHR21377">
    <property type="entry name" value="PROTEIN FAM210B, MITOCHONDRIAL"/>
    <property type="match status" value="1"/>
</dbReference>
<sequence length="218" mass="23979">MLTKFLPRFSLLRVFSPRISAGPLLPVSRLRPLPLRPSNPRLFHHFPARLTNSPPPPSDSQTTLPPNATLSQRLRHLIKTYGWYALGVYFVIGAVDFGVAFAGVHLLGAEYVSQVAKSVKETVAGVLHSHPPEPGKDEIESTAGRPGLGGHEGLYAMLVLAWTIHKTLFLPVRVGLTAALTPRFVGWLSQRGWVGSGGAKRAAAEMRERLRERRNRSN</sequence>
<dbReference type="GO" id="GO:0005739">
    <property type="term" value="C:mitochondrion"/>
    <property type="evidence" value="ECO:0007669"/>
    <property type="project" value="TreeGrafter"/>
</dbReference>
<organism evidence="4 5">
    <name type="scientific">Lyophyllum shimeji</name>
    <name type="common">Hon-shimeji</name>
    <name type="synonym">Tricholoma shimeji</name>
    <dbReference type="NCBI Taxonomy" id="47721"/>
    <lineage>
        <taxon>Eukaryota</taxon>
        <taxon>Fungi</taxon>
        <taxon>Dikarya</taxon>
        <taxon>Basidiomycota</taxon>
        <taxon>Agaricomycotina</taxon>
        <taxon>Agaricomycetes</taxon>
        <taxon>Agaricomycetidae</taxon>
        <taxon>Agaricales</taxon>
        <taxon>Tricholomatineae</taxon>
        <taxon>Lyophyllaceae</taxon>
        <taxon>Lyophyllum</taxon>
    </lineage>
</organism>
<dbReference type="OrthoDB" id="426386at2759"/>
<reference evidence="4" key="1">
    <citation type="submission" date="2022-07" db="EMBL/GenBank/DDBJ databases">
        <title>The genome of Lyophyllum shimeji provides insight into the initial evolution of ectomycorrhizal fungal genome.</title>
        <authorList>
            <person name="Kobayashi Y."/>
            <person name="Shibata T."/>
            <person name="Hirakawa H."/>
            <person name="Shigenobu S."/>
            <person name="Nishiyama T."/>
            <person name="Yamada A."/>
            <person name="Hasebe M."/>
            <person name="Kawaguchi M."/>
        </authorList>
    </citation>
    <scope>NUCLEOTIDE SEQUENCE</scope>
    <source>
        <strain evidence="4">AT787</strain>
    </source>
</reference>